<evidence type="ECO:0000256" key="6">
    <source>
        <dbReference type="ARBA" id="ARBA00023136"/>
    </source>
</evidence>
<keyword evidence="5 8" id="KW-1133">Transmembrane helix</keyword>
<dbReference type="InterPro" id="IPR000326">
    <property type="entry name" value="PAP2/HPO"/>
</dbReference>
<evidence type="ECO:0000313" key="10">
    <source>
        <dbReference type="EMBL" id="RZC53394.1"/>
    </source>
</evidence>
<dbReference type="SUPFAM" id="SSF48317">
    <property type="entry name" value="Acid phosphatase/Vanadium-dependent haloperoxidase"/>
    <property type="match status" value="1"/>
</dbReference>
<keyword evidence="4" id="KW-0378">Hydrolase</keyword>
<dbReference type="Gramene" id="RZC53394">
    <property type="protein sequence ID" value="RZC53394"/>
    <property type="gene ID" value="C5167_012252"/>
</dbReference>
<dbReference type="SMART" id="SM00014">
    <property type="entry name" value="acidPPc"/>
    <property type="match status" value="1"/>
</dbReference>
<feature type="transmembrane region" description="Helical" evidence="8">
    <location>
        <begin position="24"/>
        <end position="47"/>
    </location>
</feature>
<evidence type="ECO:0000256" key="3">
    <source>
        <dbReference type="ARBA" id="ARBA00022692"/>
    </source>
</evidence>
<dbReference type="GO" id="GO:0008195">
    <property type="term" value="F:phosphatidate phosphatase activity"/>
    <property type="evidence" value="ECO:0007669"/>
    <property type="project" value="TreeGrafter"/>
</dbReference>
<evidence type="ECO:0000259" key="9">
    <source>
        <dbReference type="SMART" id="SM00014"/>
    </source>
</evidence>
<name>A0A4Y7IWX5_PAPSO</name>
<dbReference type="Pfam" id="PF01569">
    <property type="entry name" value="PAP2"/>
    <property type="match status" value="1"/>
</dbReference>
<feature type="transmembrane region" description="Helical" evidence="8">
    <location>
        <begin position="67"/>
        <end position="89"/>
    </location>
</feature>
<keyword evidence="3 8" id="KW-0812">Transmembrane</keyword>
<evidence type="ECO:0000256" key="4">
    <source>
        <dbReference type="ARBA" id="ARBA00022801"/>
    </source>
</evidence>
<dbReference type="GO" id="GO:0046839">
    <property type="term" value="P:phospholipid dephosphorylation"/>
    <property type="evidence" value="ECO:0007669"/>
    <property type="project" value="TreeGrafter"/>
</dbReference>
<protein>
    <recommendedName>
        <fullName evidence="9">Phosphatidic acid phosphatase type 2/haloperoxidase domain-containing protein</fullName>
    </recommendedName>
</protein>
<dbReference type="PANTHER" id="PTHR10165">
    <property type="entry name" value="LIPID PHOSPHATE PHOSPHATASE"/>
    <property type="match status" value="1"/>
</dbReference>
<dbReference type="Gene3D" id="1.20.144.10">
    <property type="entry name" value="Phosphatidic acid phosphatase type 2/haloperoxidase"/>
    <property type="match status" value="1"/>
</dbReference>
<dbReference type="CDD" id="cd03390">
    <property type="entry name" value="PAP2_containing_1_like"/>
    <property type="match status" value="1"/>
</dbReference>
<dbReference type="GO" id="GO:0006644">
    <property type="term" value="P:phospholipid metabolic process"/>
    <property type="evidence" value="ECO:0007669"/>
    <property type="project" value="InterPro"/>
</dbReference>
<sequence length="301" mass="34582">MDAPHHQNVHTVRSHGARVARSHVYDWIILFLLMVLYLIIYLVHPFRRYVGRDMMTDLRFPLKEVTVRFWVVPLYAVVLPLIIFLGFYYRRKDVYDLHHSILGLLFTVFATGVLTEATKNATGRPRPDFFWRCFPDGQDFYDLAGDVICHGKESMIRDGYKSFPSGHASWSFAGLTFLSLYLAGKITAFDQRGHVGKLCVVVFPLLVASGVAITLVDDYFHHWVDVFGGAILGLIVATICYLQFFPPPYHAQSWGPYAYFRMLEELRRSTNGARQEPRGEQIKTTAHDESRMLDELEAGKR</sequence>
<keyword evidence="6 8" id="KW-0472">Membrane</keyword>
<feature type="compositionally biased region" description="Basic and acidic residues" evidence="7">
    <location>
        <begin position="275"/>
        <end position="301"/>
    </location>
</feature>
<dbReference type="STRING" id="3469.A0A4Y7IWX5"/>
<feature type="region of interest" description="Disordered" evidence="7">
    <location>
        <begin position="270"/>
        <end position="301"/>
    </location>
</feature>
<organism evidence="10 11">
    <name type="scientific">Papaver somniferum</name>
    <name type="common">Opium poppy</name>
    <dbReference type="NCBI Taxonomy" id="3469"/>
    <lineage>
        <taxon>Eukaryota</taxon>
        <taxon>Viridiplantae</taxon>
        <taxon>Streptophyta</taxon>
        <taxon>Embryophyta</taxon>
        <taxon>Tracheophyta</taxon>
        <taxon>Spermatophyta</taxon>
        <taxon>Magnoliopsida</taxon>
        <taxon>Ranunculales</taxon>
        <taxon>Papaveraceae</taxon>
        <taxon>Papaveroideae</taxon>
        <taxon>Papaver</taxon>
    </lineage>
</organism>
<reference evidence="10 11" key="1">
    <citation type="journal article" date="2018" name="Science">
        <title>The opium poppy genome and morphinan production.</title>
        <authorList>
            <person name="Guo L."/>
            <person name="Winzer T."/>
            <person name="Yang X."/>
            <person name="Li Y."/>
            <person name="Ning Z."/>
            <person name="He Z."/>
            <person name="Teodor R."/>
            <person name="Lu Y."/>
            <person name="Bowser T.A."/>
            <person name="Graham I.A."/>
            <person name="Ye K."/>
        </authorList>
    </citation>
    <scope>NUCLEOTIDE SEQUENCE [LARGE SCALE GENOMIC DNA]</scope>
    <source>
        <strain evidence="11">cv. HN1</strain>
        <tissue evidence="10">Leaves</tissue>
    </source>
</reference>
<dbReference type="PANTHER" id="PTHR10165:SF203">
    <property type="entry name" value="LIPID PHOSPHATE PHOSPHATASE 3, CHLOROPLASTIC-RELATED"/>
    <property type="match status" value="1"/>
</dbReference>
<dbReference type="FunFam" id="1.20.144.10:FF:000001">
    <property type="entry name" value="Lipid phosphate phosphatase 2"/>
    <property type="match status" value="1"/>
</dbReference>
<feature type="transmembrane region" description="Helical" evidence="8">
    <location>
        <begin position="222"/>
        <end position="244"/>
    </location>
</feature>
<evidence type="ECO:0000256" key="2">
    <source>
        <dbReference type="ARBA" id="ARBA00008816"/>
    </source>
</evidence>
<dbReference type="OMA" id="GKEESKW"/>
<feature type="domain" description="Phosphatidic acid phosphatase type 2/haloperoxidase" evidence="9">
    <location>
        <begin position="101"/>
        <end position="241"/>
    </location>
</feature>
<feature type="transmembrane region" description="Helical" evidence="8">
    <location>
        <begin position="195"/>
        <end position="216"/>
    </location>
</feature>
<evidence type="ECO:0000256" key="5">
    <source>
        <dbReference type="ARBA" id="ARBA00022989"/>
    </source>
</evidence>
<comment type="similarity">
    <text evidence="2">Belongs to the PA-phosphatase related phosphoesterase family.</text>
</comment>
<gene>
    <name evidence="10" type="ORF">C5167_012252</name>
</gene>
<dbReference type="EMBL" id="CM010717">
    <property type="protein sequence ID" value="RZC53394.1"/>
    <property type="molecule type" value="Genomic_DNA"/>
</dbReference>
<keyword evidence="11" id="KW-1185">Reference proteome</keyword>
<feature type="transmembrane region" description="Helical" evidence="8">
    <location>
        <begin position="167"/>
        <end position="183"/>
    </location>
</feature>
<accession>A0A4Y7IWX5</accession>
<dbReference type="InterPro" id="IPR043216">
    <property type="entry name" value="PAP-like"/>
</dbReference>
<evidence type="ECO:0000256" key="8">
    <source>
        <dbReference type="SAM" id="Phobius"/>
    </source>
</evidence>
<evidence type="ECO:0000256" key="7">
    <source>
        <dbReference type="SAM" id="MobiDB-lite"/>
    </source>
</evidence>
<dbReference type="GO" id="GO:0016020">
    <property type="term" value="C:membrane"/>
    <property type="evidence" value="ECO:0007669"/>
    <property type="project" value="UniProtKB-SubCell"/>
</dbReference>
<proteinExistence type="inferred from homology"/>
<evidence type="ECO:0000313" key="11">
    <source>
        <dbReference type="Proteomes" id="UP000316621"/>
    </source>
</evidence>
<dbReference type="InterPro" id="IPR036938">
    <property type="entry name" value="PAP2/HPO_sf"/>
</dbReference>
<comment type="subcellular location">
    <subcellularLocation>
        <location evidence="1">Membrane</location>
        <topology evidence="1">Multi-pass membrane protein</topology>
    </subcellularLocation>
</comment>
<evidence type="ECO:0000256" key="1">
    <source>
        <dbReference type="ARBA" id="ARBA00004141"/>
    </source>
</evidence>
<dbReference type="AlphaFoldDB" id="A0A4Y7IWX5"/>
<dbReference type="Proteomes" id="UP000316621">
    <property type="component" value="Chromosome 3"/>
</dbReference>